<comment type="catalytic activity">
    <reaction evidence="4">
        <text>hydrogencarbonate + H(+) = CO2 + H2O</text>
        <dbReference type="Rhea" id="RHEA:10748"/>
        <dbReference type="ChEBI" id="CHEBI:15377"/>
        <dbReference type="ChEBI" id="CHEBI:15378"/>
        <dbReference type="ChEBI" id="CHEBI:16526"/>
        <dbReference type="ChEBI" id="CHEBI:17544"/>
        <dbReference type="EC" id="4.2.1.1"/>
    </reaction>
</comment>
<dbReference type="CDD" id="cd03118">
    <property type="entry name" value="alpha_CA_V"/>
    <property type="match status" value="1"/>
</dbReference>
<proteinExistence type="inferred from homology"/>
<evidence type="ECO:0000256" key="3">
    <source>
        <dbReference type="ARBA" id="ARBA00022833"/>
    </source>
</evidence>
<keyword evidence="2 4" id="KW-0479">Metal-binding</keyword>
<dbReference type="SMART" id="SM01057">
    <property type="entry name" value="Carb_anhydrase"/>
    <property type="match status" value="1"/>
</dbReference>
<dbReference type="PANTHER" id="PTHR18952">
    <property type="entry name" value="CARBONIC ANHYDRASE"/>
    <property type="match status" value="1"/>
</dbReference>
<keyword evidence="3 4" id="KW-0862">Zinc</keyword>
<dbReference type="InterPro" id="IPR023561">
    <property type="entry name" value="Carbonic_anhydrase_a-class"/>
</dbReference>
<dbReference type="EMBL" id="CATNWA010015218">
    <property type="protein sequence ID" value="CAI9580822.1"/>
    <property type="molecule type" value="Genomic_DNA"/>
</dbReference>
<dbReference type="Proteomes" id="UP001162483">
    <property type="component" value="Unassembled WGS sequence"/>
</dbReference>
<organism evidence="6 7">
    <name type="scientific">Staurois parvus</name>
    <dbReference type="NCBI Taxonomy" id="386267"/>
    <lineage>
        <taxon>Eukaryota</taxon>
        <taxon>Metazoa</taxon>
        <taxon>Chordata</taxon>
        <taxon>Craniata</taxon>
        <taxon>Vertebrata</taxon>
        <taxon>Euteleostomi</taxon>
        <taxon>Amphibia</taxon>
        <taxon>Batrachia</taxon>
        <taxon>Anura</taxon>
        <taxon>Neobatrachia</taxon>
        <taxon>Ranoidea</taxon>
        <taxon>Ranidae</taxon>
        <taxon>Staurois</taxon>
    </lineage>
</organism>
<feature type="domain" description="Alpha-carbonic anhydrase" evidence="5">
    <location>
        <begin position="1"/>
        <end position="250"/>
    </location>
</feature>
<name>A0ABN9EBH8_9NEOB</name>
<dbReference type="InterPro" id="IPR036398">
    <property type="entry name" value="CA_dom_sf"/>
</dbReference>
<evidence type="ECO:0000313" key="7">
    <source>
        <dbReference type="Proteomes" id="UP001162483"/>
    </source>
</evidence>
<evidence type="ECO:0000259" key="5">
    <source>
        <dbReference type="PROSITE" id="PS51144"/>
    </source>
</evidence>
<comment type="caution">
    <text evidence="6">The sequence shown here is derived from an EMBL/GenBank/DDBJ whole genome shotgun (WGS) entry which is preliminary data.</text>
</comment>
<comment type="similarity">
    <text evidence="1 4">Belongs to the alpha-carbonic anhydrase family.</text>
</comment>
<evidence type="ECO:0000256" key="4">
    <source>
        <dbReference type="RuleBase" id="RU367011"/>
    </source>
</evidence>
<dbReference type="InterPro" id="IPR001148">
    <property type="entry name" value="CA_dom"/>
</dbReference>
<comment type="function">
    <text evidence="4">Reversible hydration of carbon dioxide.</text>
</comment>
<feature type="non-terminal residue" evidence="6">
    <location>
        <position position="1"/>
    </location>
</feature>
<gene>
    <name evidence="6" type="ORF">SPARVUS_LOCUS9358404</name>
</gene>
<dbReference type="Pfam" id="PF00194">
    <property type="entry name" value="Carb_anhydrase"/>
    <property type="match status" value="1"/>
</dbReference>
<comment type="cofactor">
    <cofactor evidence="4">
        <name>Zn(2+)</name>
        <dbReference type="ChEBI" id="CHEBI:29105"/>
    </cofactor>
</comment>
<accession>A0ABN9EBH8</accession>
<dbReference type="PROSITE" id="PS51144">
    <property type="entry name" value="ALPHA_CA_2"/>
    <property type="match status" value="1"/>
</dbReference>
<keyword evidence="4" id="KW-0456">Lyase</keyword>
<dbReference type="PANTHER" id="PTHR18952:SF25">
    <property type="entry name" value="CARBONIC ANHYDRASE 5B, MITOCHONDRIAL-RELATED"/>
    <property type="match status" value="1"/>
</dbReference>
<evidence type="ECO:0000256" key="1">
    <source>
        <dbReference type="ARBA" id="ARBA00010718"/>
    </source>
</evidence>
<reference evidence="6" key="1">
    <citation type="submission" date="2023-05" db="EMBL/GenBank/DDBJ databases">
        <authorList>
            <person name="Stuckert A."/>
        </authorList>
    </citation>
    <scope>NUCLEOTIDE SEQUENCE</scope>
</reference>
<dbReference type="InterPro" id="IPR018338">
    <property type="entry name" value="Carbonic_anhydrase_a-class_CS"/>
</dbReference>
<keyword evidence="7" id="KW-1185">Reference proteome</keyword>
<evidence type="ECO:0000313" key="6">
    <source>
        <dbReference type="EMBL" id="CAI9580822.1"/>
    </source>
</evidence>
<dbReference type="Gene3D" id="3.10.200.10">
    <property type="entry name" value="Alpha carbonic anhydrase"/>
    <property type="match status" value="1"/>
</dbReference>
<dbReference type="PROSITE" id="PS00162">
    <property type="entry name" value="ALPHA_CA_1"/>
    <property type="match status" value="1"/>
</dbReference>
<dbReference type="SUPFAM" id="SSF51069">
    <property type="entry name" value="Carbonic anhydrase"/>
    <property type="match status" value="1"/>
</dbReference>
<evidence type="ECO:0000256" key="2">
    <source>
        <dbReference type="ARBA" id="ARBA00022723"/>
    </source>
</evidence>
<protein>
    <recommendedName>
        <fullName evidence="4">Carbonic anhydrase</fullName>
        <ecNumber evidence="4">4.2.1.1</ecNumber>
    </recommendedName>
</protein>
<dbReference type="EC" id="4.2.1.1" evidence="4"/>
<sequence>AVHPLWKGPIDVPGGSRQSPIDIRVRDSIFHPQLTPIKTQYDPNTCLHVWNNGYSFLVEYDDSTNKSVVSGGPLENPYRLKQFHFHWGVNNDWGSEHTVDSKVFPAELHLVHWNCSRYRSFEEAIMEENGLAVIGVFLKVGQHHSKLQKLVDILPSVRYKDALTEFNYFDPSCFLPTCNDYWTYSGSLTTPPLTESVTWIIKKKPIEVDHSQLAVFRSLLFSSVGEEEKTMVDNFRPLQPLMNRTVHSTFQPALKLSDLKKEDAKSQRQQTV</sequence>